<evidence type="ECO:0000259" key="9">
    <source>
        <dbReference type="PROSITE" id="PS50048"/>
    </source>
</evidence>
<dbReference type="PANTHER" id="PTHR31313:SF81">
    <property type="entry name" value="TY1 ENHANCER ACTIVATOR"/>
    <property type="match status" value="1"/>
</dbReference>
<evidence type="ECO:0000256" key="2">
    <source>
        <dbReference type="ARBA" id="ARBA00022723"/>
    </source>
</evidence>
<feature type="region of interest" description="Disordered" evidence="8">
    <location>
        <begin position="97"/>
        <end position="165"/>
    </location>
</feature>
<dbReference type="CDD" id="cd12148">
    <property type="entry name" value="fungal_TF_MHR"/>
    <property type="match status" value="1"/>
</dbReference>
<dbReference type="CDD" id="cd00067">
    <property type="entry name" value="GAL4"/>
    <property type="match status" value="1"/>
</dbReference>
<sequence length="740" mass="81263">MPPDPSPSSSSSNAAKHRRRHNVTQACYNCRQRKKKCDAVTPTCGTCAALKDECVWGERDDWRKPLSRAETNGLRAKVDQLEELAKHYREQIESLQAQVHSHRRDGQASSSGPPSGAAFQSVHSGVTGIGAATASDPPSVGTDGRQRRHSAKATLHNPQEDVDGMVIEDPRGQVRFHNPTSAFRHALRNPLPDAPPSASPIASTLETAPRINNHDDPNRFARFLPNVYLTKAQHDRAVDHCFRYFTSFGQRATPHLFYRDMEIALSLDNIEDLPLLTPNYSPLLHNVIISIGLAYADEEHLHAAQTRRIFYSEATKLLEREAASPSLATVAALALRSSFSSTVGDYSIGWVYFGLASRLVYALGLHIDTSKLVAQGKLNQETFVQRNVTYWSTFCQEEMWAVYIGRMPLMLADYTVGPPEADAATDDTPWTWPPGPYGHLPPQKSWLSTCFVHTTGLFKIATEVTHTVYSSGVNRSLLVQNGTVDRLSQALDEWGRKLRSEPALDLAQSTPPLPHILLLHIGLEWVNVLLFQPFSQVSARGAAQDLAIANIAMTRCHQSALKIDELGQLYHATHGMRFTPPTMAQMQYTAGTSFVLAAAQARSPAQAADDLERARRALFYLKEIGLTWGAGRQKESILSEIIAELEEKAATAFDGLGNPVDENAAPQDTLLGLSQEVQVDESTLPLAPEPPSAVSGLDTNWVGADGSLDDFVQSLLTQYVLPLGGEVDLMALLQPPQQIL</sequence>
<dbReference type="SMART" id="SM00906">
    <property type="entry name" value="Fungal_trans"/>
    <property type="match status" value="1"/>
</dbReference>
<evidence type="ECO:0000256" key="1">
    <source>
        <dbReference type="ARBA" id="ARBA00004123"/>
    </source>
</evidence>
<keyword evidence="4" id="KW-0805">Transcription regulation</keyword>
<dbReference type="SMART" id="SM00066">
    <property type="entry name" value="GAL4"/>
    <property type="match status" value="1"/>
</dbReference>
<keyword evidence="2" id="KW-0479">Metal-binding</keyword>
<evidence type="ECO:0000256" key="8">
    <source>
        <dbReference type="SAM" id="MobiDB-lite"/>
    </source>
</evidence>
<dbReference type="Pfam" id="PF00172">
    <property type="entry name" value="Zn_clus"/>
    <property type="match status" value="1"/>
</dbReference>
<proteinExistence type="predicted"/>
<evidence type="ECO:0000256" key="5">
    <source>
        <dbReference type="ARBA" id="ARBA00023125"/>
    </source>
</evidence>
<feature type="region of interest" description="Disordered" evidence="8">
    <location>
        <begin position="1"/>
        <end position="22"/>
    </location>
</feature>
<reference evidence="10 11" key="1">
    <citation type="submission" date="2023-08" db="EMBL/GenBank/DDBJ databases">
        <title>Annotated Genome Sequence of Vanrija albida AlHP1.</title>
        <authorList>
            <person name="Herzog R."/>
        </authorList>
    </citation>
    <scope>NUCLEOTIDE SEQUENCE [LARGE SCALE GENOMIC DNA]</scope>
    <source>
        <strain evidence="10 11">AlHP1</strain>
    </source>
</reference>
<feature type="domain" description="Zn(2)-C6 fungal-type" evidence="9">
    <location>
        <begin position="26"/>
        <end position="56"/>
    </location>
</feature>
<comment type="caution">
    <text evidence="10">The sequence shown here is derived from an EMBL/GenBank/DDBJ whole genome shotgun (WGS) entry which is preliminary data.</text>
</comment>
<dbReference type="Gene3D" id="4.10.240.10">
    <property type="entry name" value="Zn(2)-C6 fungal-type DNA-binding domain"/>
    <property type="match status" value="1"/>
</dbReference>
<dbReference type="InterPro" id="IPR051615">
    <property type="entry name" value="Transcr_Regulatory_Elem"/>
</dbReference>
<dbReference type="PROSITE" id="PS00463">
    <property type="entry name" value="ZN2_CY6_FUNGAL_1"/>
    <property type="match status" value="1"/>
</dbReference>
<gene>
    <name evidence="10" type="ORF">Q8F55_003147</name>
</gene>
<keyword evidence="3" id="KW-0862">Zinc</keyword>
<evidence type="ECO:0000256" key="4">
    <source>
        <dbReference type="ARBA" id="ARBA00023015"/>
    </source>
</evidence>
<evidence type="ECO:0000313" key="10">
    <source>
        <dbReference type="EMBL" id="KAL1412144.1"/>
    </source>
</evidence>
<dbReference type="InterPro" id="IPR001138">
    <property type="entry name" value="Zn2Cys6_DnaBD"/>
</dbReference>
<dbReference type="RefSeq" id="XP_069212088.1">
    <property type="nucleotide sequence ID" value="XM_069351702.1"/>
</dbReference>
<dbReference type="PROSITE" id="PS50048">
    <property type="entry name" value="ZN2_CY6_FUNGAL_2"/>
    <property type="match status" value="1"/>
</dbReference>
<accession>A0ABR3QBQ0</accession>
<dbReference type="SUPFAM" id="SSF57701">
    <property type="entry name" value="Zn2/Cys6 DNA-binding domain"/>
    <property type="match status" value="1"/>
</dbReference>
<organism evidence="10 11">
    <name type="scientific">Vanrija albida</name>
    <dbReference type="NCBI Taxonomy" id="181172"/>
    <lineage>
        <taxon>Eukaryota</taxon>
        <taxon>Fungi</taxon>
        <taxon>Dikarya</taxon>
        <taxon>Basidiomycota</taxon>
        <taxon>Agaricomycotina</taxon>
        <taxon>Tremellomycetes</taxon>
        <taxon>Trichosporonales</taxon>
        <taxon>Trichosporonaceae</taxon>
        <taxon>Vanrija</taxon>
    </lineage>
</organism>
<name>A0ABR3QBQ0_9TREE</name>
<evidence type="ECO:0000256" key="6">
    <source>
        <dbReference type="ARBA" id="ARBA00023163"/>
    </source>
</evidence>
<evidence type="ECO:0000256" key="3">
    <source>
        <dbReference type="ARBA" id="ARBA00022833"/>
    </source>
</evidence>
<keyword evidence="11" id="KW-1185">Reference proteome</keyword>
<dbReference type="GeneID" id="95984190"/>
<dbReference type="EMBL" id="JBBXJM010000002">
    <property type="protein sequence ID" value="KAL1412144.1"/>
    <property type="molecule type" value="Genomic_DNA"/>
</dbReference>
<keyword evidence="6" id="KW-0804">Transcription</keyword>
<dbReference type="PANTHER" id="PTHR31313">
    <property type="entry name" value="TY1 ENHANCER ACTIVATOR"/>
    <property type="match status" value="1"/>
</dbReference>
<dbReference type="InterPro" id="IPR036864">
    <property type="entry name" value="Zn2-C6_fun-type_DNA-bd_sf"/>
</dbReference>
<evidence type="ECO:0000256" key="7">
    <source>
        <dbReference type="ARBA" id="ARBA00023242"/>
    </source>
</evidence>
<protein>
    <recommendedName>
        <fullName evidence="9">Zn(2)-C6 fungal-type domain-containing protein</fullName>
    </recommendedName>
</protein>
<comment type="subcellular location">
    <subcellularLocation>
        <location evidence="1">Nucleus</location>
    </subcellularLocation>
</comment>
<keyword evidence="7" id="KW-0539">Nucleus</keyword>
<dbReference type="Pfam" id="PF04082">
    <property type="entry name" value="Fungal_trans"/>
    <property type="match status" value="1"/>
</dbReference>
<keyword evidence="5" id="KW-0238">DNA-binding</keyword>
<evidence type="ECO:0000313" key="11">
    <source>
        <dbReference type="Proteomes" id="UP001565368"/>
    </source>
</evidence>
<dbReference type="Proteomes" id="UP001565368">
    <property type="component" value="Unassembled WGS sequence"/>
</dbReference>
<dbReference type="InterPro" id="IPR007219">
    <property type="entry name" value="XnlR_reg_dom"/>
</dbReference>
<feature type="compositionally biased region" description="Low complexity" evidence="8">
    <location>
        <begin position="107"/>
        <end position="121"/>
    </location>
</feature>